<accession>A0A1G8T4X7</accession>
<keyword evidence="2" id="KW-1185">Reference proteome</keyword>
<proteinExistence type="predicted"/>
<evidence type="ECO:0000313" key="2">
    <source>
        <dbReference type="Proteomes" id="UP000199093"/>
    </source>
</evidence>
<dbReference type="EMBL" id="FNEJ01000027">
    <property type="protein sequence ID" value="SDJ36025.1"/>
    <property type="molecule type" value="Genomic_DNA"/>
</dbReference>
<gene>
    <name evidence="1" type="ORF">SAMN04487993_102777</name>
</gene>
<dbReference type="AlphaFoldDB" id="A0A1G8T4X7"/>
<name>A0A1G8T4X7_9RHOB</name>
<reference evidence="2" key="1">
    <citation type="submission" date="2016-10" db="EMBL/GenBank/DDBJ databases">
        <authorList>
            <person name="Varghese N."/>
            <person name="Submissions S."/>
        </authorList>
    </citation>
    <scope>NUCLEOTIDE SEQUENCE [LARGE SCALE GENOMIC DNA]</scope>
    <source>
        <strain evidence="2">DSM 26424</strain>
    </source>
</reference>
<dbReference type="Proteomes" id="UP000199093">
    <property type="component" value="Unassembled WGS sequence"/>
</dbReference>
<dbReference type="STRING" id="555512.SAMN04487993_102777"/>
<evidence type="ECO:0000313" key="1">
    <source>
        <dbReference type="EMBL" id="SDJ36025.1"/>
    </source>
</evidence>
<sequence length="589" mass="63067">MAWGCDRVIVMEPYIHDCLQTNLHELAMLFPDGAGAYEAAAIKVSGYNASGRSNPLTGYSRNVIIQGGKVERVTMPVFYRSQTPKPEDTGAHISVEGFKAYDCSRDVWFEVASSVRINHCELIRTFVRGASQPRANGVLFFGNGTRQFTVTNSELYGRINTNEKQNLTLGLVANSILQEEAEAGGDPVFDGTHLRDVIIESYGRQGFRADHASGVTLISDGPRSQVRYQGQVAAGRLRWQGTLTEKLMTEGQTEITGLVGIYHISRIRRRNPKLAGGKWFPVHPSDYTAYAALGTVVFALGAEAGDMVQIEWSARHDESFVAGAGQTVFTGSQPGGHRVADMNSVRIDNVAVPSRGSVADPATDPHWTLAVSLDGLPIVTLVNHPALAGGEVVRLVYRPPLQPYASAGTVGGDRPTALHLAAVNVGASRISGDSVLRGSVTDCAETCFEVDDGVALELDRVDVLRAAHGVVRPTGSGVMRALRARGGIWKNWGMASGRVGTETHLRYAVGGNRPANMLGPREDLQFDGVTFWRDRNEGPASGAVGGNTNSSADRAAYSRRTGCEFINTSGLVSASGTVGTLETPTVLTL</sequence>
<organism evidence="1 2">
    <name type="scientific">Salipiger marinus</name>
    <dbReference type="NCBI Taxonomy" id="555512"/>
    <lineage>
        <taxon>Bacteria</taxon>
        <taxon>Pseudomonadati</taxon>
        <taxon>Pseudomonadota</taxon>
        <taxon>Alphaproteobacteria</taxon>
        <taxon>Rhodobacterales</taxon>
        <taxon>Roseobacteraceae</taxon>
        <taxon>Salipiger</taxon>
    </lineage>
</organism>
<protein>
    <submittedName>
        <fullName evidence="1">Uncharacterized protein</fullName>
    </submittedName>
</protein>